<accession>A0ABR0D5W9</accession>
<evidence type="ECO:0000256" key="1">
    <source>
        <dbReference type="ARBA" id="ARBA00004141"/>
    </source>
</evidence>
<evidence type="ECO:0000313" key="7">
    <source>
        <dbReference type="Proteomes" id="UP001291926"/>
    </source>
</evidence>
<feature type="transmembrane region" description="Helical" evidence="5">
    <location>
        <begin position="235"/>
        <end position="255"/>
    </location>
</feature>
<evidence type="ECO:0008006" key="8">
    <source>
        <dbReference type="Google" id="ProtNLM"/>
    </source>
</evidence>
<dbReference type="InterPro" id="IPR009447">
    <property type="entry name" value="PIGW/GWT1"/>
</dbReference>
<comment type="subcellular location">
    <subcellularLocation>
        <location evidence="1">Membrane</location>
        <topology evidence="1">Multi-pass membrane protein</topology>
    </subcellularLocation>
</comment>
<dbReference type="PANTHER" id="PTHR20661">
    <property type="entry name" value="PHOSPHATIDYLINOSITOL-GLYCAN BIOSYNTHESIS CLASS W PROTEIN"/>
    <property type="match status" value="1"/>
</dbReference>
<feature type="transmembrane region" description="Helical" evidence="5">
    <location>
        <begin position="379"/>
        <end position="397"/>
    </location>
</feature>
<evidence type="ECO:0000256" key="5">
    <source>
        <dbReference type="SAM" id="Phobius"/>
    </source>
</evidence>
<dbReference type="PANTHER" id="PTHR20661:SF0">
    <property type="entry name" value="PHOSPHATIDYLINOSITOL-GLYCAN BIOSYNTHESIS CLASS W PROTEIN"/>
    <property type="match status" value="1"/>
</dbReference>
<dbReference type="Pfam" id="PF06423">
    <property type="entry name" value="GWT1"/>
    <property type="match status" value="1"/>
</dbReference>
<dbReference type="Proteomes" id="UP001291926">
    <property type="component" value="Unassembled WGS sequence"/>
</dbReference>
<gene>
    <name evidence="6" type="ORF">RD792_011418</name>
</gene>
<comment type="caution">
    <text evidence="6">The sequence shown here is derived from an EMBL/GenBank/DDBJ whole genome shotgun (WGS) entry which is preliminary data.</text>
</comment>
<dbReference type="EMBL" id="JAYDYQ010002534">
    <property type="protein sequence ID" value="KAK4484196.1"/>
    <property type="molecule type" value="Genomic_DNA"/>
</dbReference>
<feature type="transmembrane region" description="Helical" evidence="5">
    <location>
        <begin position="136"/>
        <end position="156"/>
    </location>
</feature>
<feature type="transmembrane region" description="Helical" evidence="5">
    <location>
        <begin position="70"/>
        <end position="91"/>
    </location>
</feature>
<evidence type="ECO:0000313" key="6">
    <source>
        <dbReference type="EMBL" id="KAK4484196.1"/>
    </source>
</evidence>
<dbReference type="PIRSF" id="PIRSF017321">
    <property type="entry name" value="GWT1"/>
    <property type="match status" value="1"/>
</dbReference>
<keyword evidence="4 5" id="KW-0472">Membrane</keyword>
<feature type="transmembrane region" description="Helical" evidence="5">
    <location>
        <begin position="441"/>
        <end position="468"/>
    </location>
</feature>
<sequence>MESFNPNKHLKEQFVSNLTGSSILEIFSLITTLSVLILIRHCIEFNCLTSGRVKKDDNANDNATVSNNNFGAYMVALIVDCFFIVVPYILCMTVLAEWTYGSTMLVFLLLLFIVSFKRNGSSFLQEGGVDSIRGNISSYRVAMMLGTCISILAVDFKIFPRRYAKTETFGTSLMDLGVGSFVVANSLVSRQARGISNMTLRNALYSTSPLIILGIARLISTSSVNYQVHVGEYGVHWNFFFTLAAVAILTSIINVPPNYCGFLGSFILIGYQTLLLCGLNDYLLSENRGTDIISQNKEGIFSIFGKDRYWGMYLVGVRVGSYLFFGHKTDVRTKTWTRTRVWALCLLFWSISLLLDWQVERVSRRMENNFEISLQCNLAYVSLVWAISLQVLAILMLSDYVPGRKTSALEEAIDRNLLAYFLLANVLTGLVNLSVDTLSVSSIAALAILFAYALVLSLAVGCASFMGIKFKFW</sequence>
<organism evidence="6 7">
    <name type="scientific">Penstemon davidsonii</name>
    <dbReference type="NCBI Taxonomy" id="160366"/>
    <lineage>
        <taxon>Eukaryota</taxon>
        <taxon>Viridiplantae</taxon>
        <taxon>Streptophyta</taxon>
        <taxon>Embryophyta</taxon>
        <taxon>Tracheophyta</taxon>
        <taxon>Spermatophyta</taxon>
        <taxon>Magnoliopsida</taxon>
        <taxon>eudicotyledons</taxon>
        <taxon>Gunneridae</taxon>
        <taxon>Pentapetalae</taxon>
        <taxon>asterids</taxon>
        <taxon>lamiids</taxon>
        <taxon>Lamiales</taxon>
        <taxon>Plantaginaceae</taxon>
        <taxon>Cheloneae</taxon>
        <taxon>Penstemon</taxon>
    </lineage>
</organism>
<feature type="transmembrane region" description="Helical" evidence="5">
    <location>
        <begin position="417"/>
        <end position="435"/>
    </location>
</feature>
<protein>
    <recommendedName>
        <fullName evidence="8">GPI-anchored wall transfer protein</fullName>
    </recommendedName>
</protein>
<feature type="transmembrane region" description="Helical" evidence="5">
    <location>
        <begin position="261"/>
        <end position="279"/>
    </location>
</feature>
<feature type="transmembrane region" description="Helical" evidence="5">
    <location>
        <begin position="21"/>
        <end position="39"/>
    </location>
</feature>
<keyword evidence="7" id="KW-1185">Reference proteome</keyword>
<keyword evidence="3 5" id="KW-1133">Transmembrane helix</keyword>
<evidence type="ECO:0000256" key="2">
    <source>
        <dbReference type="ARBA" id="ARBA00022692"/>
    </source>
</evidence>
<proteinExistence type="predicted"/>
<name>A0ABR0D5W9_9LAMI</name>
<feature type="transmembrane region" description="Helical" evidence="5">
    <location>
        <begin position="98"/>
        <end position="116"/>
    </location>
</feature>
<reference evidence="6 7" key="1">
    <citation type="journal article" date="2023" name="bioRxiv">
        <title>Genome report: Whole genome sequence and annotation of Penstemon davidsonii.</title>
        <authorList>
            <person name="Ostevik K.L."/>
            <person name="Alabady M."/>
            <person name="Zhang M."/>
            <person name="Rausher M.D."/>
        </authorList>
    </citation>
    <scope>NUCLEOTIDE SEQUENCE [LARGE SCALE GENOMIC DNA]</scope>
    <source>
        <strain evidence="6">DNT005</strain>
        <tissue evidence="6">Whole leaf</tissue>
    </source>
</reference>
<keyword evidence="2 5" id="KW-0812">Transmembrane</keyword>
<evidence type="ECO:0000256" key="3">
    <source>
        <dbReference type="ARBA" id="ARBA00022989"/>
    </source>
</evidence>
<feature type="transmembrane region" description="Helical" evidence="5">
    <location>
        <begin position="341"/>
        <end position="359"/>
    </location>
</feature>
<feature type="transmembrane region" description="Helical" evidence="5">
    <location>
        <begin position="168"/>
        <end position="188"/>
    </location>
</feature>
<evidence type="ECO:0000256" key="4">
    <source>
        <dbReference type="ARBA" id="ARBA00023136"/>
    </source>
</evidence>